<dbReference type="Pfam" id="PF00708">
    <property type="entry name" value="Acylphosphatase"/>
    <property type="match status" value="1"/>
</dbReference>
<gene>
    <name evidence="7" type="ORF">UV61_C0009G0056</name>
</gene>
<dbReference type="Proteomes" id="UP000034050">
    <property type="component" value="Unassembled WGS sequence"/>
</dbReference>
<accession>A0A0G1CLZ2</accession>
<evidence type="ECO:0000256" key="2">
    <source>
        <dbReference type="ARBA" id="ARBA00012150"/>
    </source>
</evidence>
<evidence type="ECO:0000256" key="3">
    <source>
        <dbReference type="ARBA" id="ARBA00047645"/>
    </source>
</evidence>
<feature type="active site" evidence="4">
    <location>
        <position position="18"/>
    </location>
</feature>
<feature type="active site" evidence="4">
    <location>
        <position position="36"/>
    </location>
</feature>
<dbReference type="AlphaFoldDB" id="A0A0G1CLZ2"/>
<dbReference type="PROSITE" id="PS51160">
    <property type="entry name" value="ACYLPHOSPHATASE_3"/>
    <property type="match status" value="1"/>
</dbReference>
<comment type="catalytic activity">
    <reaction evidence="3 4">
        <text>an acyl phosphate + H2O = a carboxylate + phosphate + H(+)</text>
        <dbReference type="Rhea" id="RHEA:14965"/>
        <dbReference type="ChEBI" id="CHEBI:15377"/>
        <dbReference type="ChEBI" id="CHEBI:15378"/>
        <dbReference type="ChEBI" id="CHEBI:29067"/>
        <dbReference type="ChEBI" id="CHEBI:43474"/>
        <dbReference type="ChEBI" id="CHEBI:59918"/>
        <dbReference type="EC" id="3.6.1.7"/>
    </reaction>
</comment>
<dbReference type="PRINTS" id="PR00112">
    <property type="entry name" value="ACYLPHPHTASE"/>
</dbReference>
<evidence type="ECO:0000256" key="5">
    <source>
        <dbReference type="RuleBase" id="RU004168"/>
    </source>
</evidence>
<name>A0A0G1CLZ2_9BACT</name>
<dbReference type="Gene3D" id="3.30.70.100">
    <property type="match status" value="1"/>
</dbReference>
<dbReference type="STRING" id="1618446.UV61_C0009G0056"/>
<dbReference type="EC" id="3.6.1.7" evidence="2 4"/>
<dbReference type="InterPro" id="IPR017968">
    <property type="entry name" value="Acylphosphatase_CS"/>
</dbReference>
<evidence type="ECO:0000259" key="6">
    <source>
        <dbReference type="PROSITE" id="PS51160"/>
    </source>
</evidence>
<proteinExistence type="inferred from homology"/>
<evidence type="ECO:0000256" key="4">
    <source>
        <dbReference type="PROSITE-ProRule" id="PRU00520"/>
    </source>
</evidence>
<protein>
    <recommendedName>
        <fullName evidence="2 4">acylphosphatase</fullName>
        <ecNumber evidence="2 4">3.6.1.7</ecNumber>
    </recommendedName>
</protein>
<keyword evidence="4" id="KW-0378">Hydrolase</keyword>
<comment type="caution">
    <text evidence="7">The sequence shown here is derived from an EMBL/GenBank/DDBJ whole genome shotgun (WGS) entry which is preliminary data.</text>
</comment>
<evidence type="ECO:0000313" key="8">
    <source>
        <dbReference type="Proteomes" id="UP000034050"/>
    </source>
</evidence>
<reference evidence="7 8" key="1">
    <citation type="journal article" date="2015" name="Nature">
        <title>rRNA introns, odd ribosomes, and small enigmatic genomes across a large radiation of phyla.</title>
        <authorList>
            <person name="Brown C.T."/>
            <person name="Hug L.A."/>
            <person name="Thomas B.C."/>
            <person name="Sharon I."/>
            <person name="Castelle C.J."/>
            <person name="Singh A."/>
            <person name="Wilkins M.J."/>
            <person name="Williams K.H."/>
            <person name="Banfield J.F."/>
        </authorList>
    </citation>
    <scope>NUCLEOTIDE SEQUENCE [LARGE SCALE GENOMIC DNA]</scope>
</reference>
<evidence type="ECO:0000313" key="7">
    <source>
        <dbReference type="EMBL" id="KKS86529.1"/>
    </source>
</evidence>
<dbReference type="InterPro" id="IPR036046">
    <property type="entry name" value="Acylphosphatase-like_dom_sf"/>
</dbReference>
<dbReference type="PANTHER" id="PTHR47268:SF4">
    <property type="entry name" value="ACYLPHOSPHATASE"/>
    <property type="match status" value="1"/>
</dbReference>
<dbReference type="InterPro" id="IPR001792">
    <property type="entry name" value="Acylphosphatase-like_dom"/>
</dbReference>
<organism evidence="7 8">
    <name type="scientific">Candidatus Gottesmanbacteria bacterium GW2011_GWB1_43_11</name>
    <dbReference type="NCBI Taxonomy" id="1618446"/>
    <lineage>
        <taxon>Bacteria</taxon>
        <taxon>Candidatus Gottesmaniibacteriota</taxon>
    </lineage>
</organism>
<dbReference type="PANTHER" id="PTHR47268">
    <property type="entry name" value="ACYLPHOSPHATASE"/>
    <property type="match status" value="1"/>
</dbReference>
<dbReference type="EMBL" id="LCFD01000009">
    <property type="protein sequence ID" value="KKS86529.1"/>
    <property type="molecule type" value="Genomic_DNA"/>
</dbReference>
<dbReference type="InterPro" id="IPR020456">
    <property type="entry name" value="Acylphosphatase"/>
</dbReference>
<sequence>MKRVHIIISGDVQGVGFRAWMRGQALKLGLTGWVKNRPDKTVEAVVEGSEEKLRELIKDCHHGPDVDWVTDVQTTWGKYQNEFMTFEVRF</sequence>
<dbReference type="SUPFAM" id="SSF54975">
    <property type="entry name" value="Acylphosphatase/BLUF domain-like"/>
    <property type="match status" value="1"/>
</dbReference>
<feature type="domain" description="Acylphosphatase-like" evidence="6">
    <location>
        <begin position="3"/>
        <end position="90"/>
    </location>
</feature>
<evidence type="ECO:0000256" key="1">
    <source>
        <dbReference type="ARBA" id="ARBA00005614"/>
    </source>
</evidence>
<dbReference type="PROSITE" id="PS00150">
    <property type="entry name" value="ACYLPHOSPHATASE_1"/>
    <property type="match status" value="1"/>
</dbReference>
<comment type="similarity">
    <text evidence="1 5">Belongs to the acylphosphatase family.</text>
</comment>
<dbReference type="GO" id="GO:0003998">
    <property type="term" value="F:acylphosphatase activity"/>
    <property type="evidence" value="ECO:0007669"/>
    <property type="project" value="UniProtKB-EC"/>
</dbReference>